<sequence>MRRKKSALKVFRIIGDMLFVNLSFFIAFYIRFGGFPTKNIQAYTRQIPFITIFAIILFSLYNLYSEQLKKDYADIFYAFIPATFLIVLFSISLSYFIESYAFPRSVFIIVIPVMILVMIAWRYLSLKIEQKISQAIKVVIIGQDGDTAKIIKNINSCADNFFIITDVFTEEGFEEEKEDFKMDCNFNLTIGLDNLLQKLSKINPELVFISGRLNEELKKDLFYHSVEEEWEANLVPDFYEIMLSGADIEQLGELPIFKMKRLNGSAHQLSKRIFDLVFSLFALIITLPITLPVAILIKLESKGPVFFKQKRVSKDNKIFEVYKFRTMVKDAEKNTGPVLASKDDNRITKVGKILRKTRIDEIPQFINVLKGEMSLIGPRPERPHFVEDFEENIPDYEYRHRVKSGITGLAQILGYYSSDAEDKLRLDLLYANKSSFVFDIKIILNTIKVMFMGEKSS</sequence>
<name>A0AAW4X1I3_9FIRM</name>
<feature type="transmembrane region" description="Helical" evidence="7">
    <location>
        <begin position="42"/>
        <end position="63"/>
    </location>
</feature>
<keyword evidence="10" id="KW-1185">Reference proteome</keyword>
<evidence type="ECO:0000313" key="9">
    <source>
        <dbReference type="EMBL" id="MCC3145671.1"/>
    </source>
</evidence>
<comment type="caution">
    <text evidence="9">The sequence shown here is derived from an EMBL/GenBank/DDBJ whole genome shotgun (WGS) entry which is preliminary data.</text>
</comment>
<protein>
    <submittedName>
        <fullName evidence="9">Sugar transferase</fullName>
    </submittedName>
</protein>
<dbReference type="NCBIfam" id="TIGR03025">
    <property type="entry name" value="EPS_sugtrans"/>
    <property type="match status" value="1"/>
</dbReference>
<dbReference type="RefSeq" id="WP_229346372.1">
    <property type="nucleotide sequence ID" value="NZ_JAJFAT010000015.1"/>
</dbReference>
<evidence type="ECO:0000313" key="10">
    <source>
        <dbReference type="Proteomes" id="UP001199296"/>
    </source>
</evidence>
<gene>
    <name evidence="9" type="ORF">LJ207_10085</name>
</gene>
<feature type="transmembrane region" description="Helical" evidence="7">
    <location>
        <begin position="276"/>
        <end position="297"/>
    </location>
</feature>
<keyword evidence="3 9" id="KW-0808">Transferase</keyword>
<evidence type="ECO:0000256" key="2">
    <source>
        <dbReference type="ARBA" id="ARBA00006464"/>
    </source>
</evidence>
<feature type="domain" description="Bacterial sugar transferase" evidence="8">
    <location>
        <begin position="271"/>
        <end position="451"/>
    </location>
</feature>
<keyword evidence="6 7" id="KW-0472">Membrane</keyword>
<organism evidence="9 10">
    <name type="scientific">Halanaerobium polyolivorans</name>
    <dbReference type="NCBI Taxonomy" id="2886943"/>
    <lineage>
        <taxon>Bacteria</taxon>
        <taxon>Bacillati</taxon>
        <taxon>Bacillota</taxon>
        <taxon>Clostridia</taxon>
        <taxon>Halanaerobiales</taxon>
        <taxon>Halanaerobiaceae</taxon>
        <taxon>Halanaerobium</taxon>
    </lineage>
</organism>
<dbReference type="Proteomes" id="UP001199296">
    <property type="component" value="Unassembled WGS sequence"/>
</dbReference>
<feature type="transmembrane region" description="Helical" evidence="7">
    <location>
        <begin position="75"/>
        <end position="96"/>
    </location>
</feature>
<reference evidence="9 10" key="1">
    <citation type="submission" date="2021-10" db="EMBL/GenBank/DDBJ databases">
        <authorList>
            <person name="Grouzdev D.S."/>
            <person name="Pantiukh K.S."/>
            <person name="Krutkina M.S."/>
        </authorList>
    </citation>
    <scope>NUCLEOTIDE SEQUENCE [LARGE SCALE GENOMIC DNA]</scope>
    <source>
        <strain evidence="9 10">Z-7514</strain>
    </source>
</reference>
<dbReference type="EMBL" id="JAJFAT010000015">
    <property type="protein sequence ID" value="MCC3145671.1"/>
    <property type="molecule type" value="Genomic_DNA"/>
</dbReference>
<evidence type="ECO:0000256" key="4">
    <source>
        <dbReference type="ARBA" id="ARBA00022692"/>
    </source>
</evidence>
<feature type="transmembrane region" description="Helical" evidence="7">
    <location>
        <begin position="12"/>
        <end position="30"/>
    </location>
</feature>
<keyword evidence="5 7" id="KW-1133">Transmembrane helix</keyword>
<dbReference type="GO" id="GO:0016020">
    <property type="term" value="C:membrane"/>
    <property type="evidence" value="ECO:0007669"/>
    <property type="project" value="UniProtKB-SubCell"/>
</dbReference>
<comment type="subcellular location">
    <subcellularLocation>
        <location evidence="1">Membrane</location>
        <topology evidence="1">Multi-pass membrane protein</topology>
    </subcellularLocation>
</comment>
<evidence type="ECO:0000259" key="8">
    <source>
        <dbReference type="Pfam" id="PF02397"/>
    </source>
</evidence>
<feature type="transmembrane region" description="Helical" evidence="7">
    <location>
        <begin position="102"/>
        <end position="124"/>
    </location>
</feature>
<proteinExistence type="inferred from homology"/>
<dbReference type="PANTHER" id="PTHR30576">
    <property type="entry name" value="COLANIC BIOSYNTHESIS UDP-GLUCOSE LIPID CARRIER TRANSFERASE"/>
    <property type="match status" value="1"/>
</dbReference>
<evidence type="ECO:0000256" key="1">
    <source>
        <dbReference type="ARBA" id="ARBA00004141"/>
    </source>
</evidence>
<dbReference type="InterPro" id="IPR003362">
    <property type="entry name" value="Bact_transf"/>
</dbReference>
<dbReference type="GO" id="GO:0016780">
    <property type="term" value="F:phosphotransferase activity, for other substituted phosphate groups"/>
    <property type="evidence" value="ECO:0007669"/>
    <property type="project" value="TreeGrafter"/>
</dbReference>
<evidence type="ECO:0000256" key="7">
    <source>
        <dbReference type="SAM" id="Phobius"/>
    </source>
</evidence>
<evidence type="ECO:0000256" key="6">
    <source>
        <dbReference type="ARBA" id="ARBA00023136"/>
    </source>
</evidence>
<dbReference type="InterPro" id="IPR017475">
    <property type="entry name" value="EPS_sugar_tfrase"/>
</dbReference>
<dbReference type="PANTHER" id="PTHR30576:SF0">
    <property type="entry name" value="UNDECAPRENYL-PHOSPHATE N-ACETYLGALACTOSAMINYL 1-PHOSPHATE TRANSFERASE-RELATED"/>
    <property type="match status" value="1"/>
</dbReference>
<keyword evidence="4 7" id="KW-0812">Transmembrane</keyword>
<accession>A0AAW4X1I3</accession>
<evidence type="ECO:0000256" key="5">
    <source>
        <dbReference type="ARBA" id="ARBA00022989"/>
    </source>
</evidence>
<dbReference type="Pfam" id="PF02397">
    <property type="entry name" value="Bac_transf"/>
    <property type="match status" value="1"/>
</dbReference>
<dbReference type="AlphaFoldDB" id="A0AAW4X1I3"/>
<comment type="similarity">
    <text evidence="2">Belongs to the bacterial sugar transferase family.</text>
</comment>
<dbReference type="Pfam" id="PF13727">
    <property type="entry name" value="CoA_binding_3"/>
    <property type="match status" value="1"/>
</dbReference>
<evidence type="ECO:0000256" key="3">
    <source>
        <dbReference type="ARBA" id="ARBA00022679"/>
    </source>
</evidence>